<evidence type="ECO:0000256" key="4">
    <source>
        <dbReference type="ARBA" id="ARBA00022801"/>
    </source>
</evidence>
<comment type="similarity">
    <text evidence="1">Belongs to the peptidase C15 family.</text>
</comment>
<dbReference type="CDD" id="cd00501">
    <property type="entry name" value="Peptidase_C15"/>
    <property type="match status" value="1"/>
</dbReference>
<evidence type="ECO:0000256" key="6">
    <source>
        <dbReference type="SAM" id="MobiDB-lite"/>
    </source>
</evidence>
<dbReference type="SUPFAM" id="SSF53182">
    <property type="entry name" value="Pyrrolidone carboxyl peptidase (pyroglutamate aminopeptidase)"/>
    <property type="match status" value="1"/>
</dbReference>
<dbReference type="Gene3D" id="3.40.630.20">
    <property type="entry name" value="Peptidase C15, pyroglutamyl peptidase I-like"/>
    <property type="match status" value="1"/>
</dbReference>
<reference evidence="8" key="1">
    <citation type="submission" date="2025-08" db="UniProtKB">
        <authorList>
            <consortium name="RefSeq"/>
        </authorList>
    </citation>
    <scope>IDENTIFICATION</scope>
    <source>
        <tissue evidence="8">Whole organism</tissue>
    </source>
</reference>
<evidence type="ECO:0000256" key="3">
    <source>
        <dbReference type="ARBA" id="ARBA00022670"/>
    </source>
</evidence>
<keyword evidence="2" id="KW-0963">Cytoplasm</keyword>
<dbReference type="PRINTS" id="PR00706">
    <property type="entry name" value="PYROGLUPTASE"/>
</dbReference>
<dbReference type="PANTHER" id="PTHR23402">
    <property type="entry name" value="PROTEASE FAMILY C15 PYROGLUTAMYL-PEPTIDASE I-RELATED"/>
    <property type="match status" value="1"/>
</dbReference>
<keyword evidence="4" id="KW-0378">Hydrolase</keyword>
<dbReference type="RefSeq" id="XP_018010355.1">
    <property type="nucleotide sequence ID" value="XM_018154866.2"/>
</dbReference>
<dbReference type="GO" id="GO:0016920">
    <property type="term" value="F:pyroglutamyl-peptidase activity"/>
    <property type="evidence" value="ECO:0007669"/>
    <property type="project" value="InterPro"/>
</dbReference>
<dbReference type="GO" id="GO:0005829">
    <property type="term" value="C:cytosol"/>
    <property type="evidence" value="ECO:0007669"/>
    <property type="project" value="InterPro"/>
</dbReference>
<accession>A0A8B7N9F8</accession>
<dbReference type="Pfam" id="PF01470">
    <property type="entry name" value="Peptidase_C15"/>
    <property type="match status" value="1"/>
</dbReference>
<dbReference type="OrthoDB" id="407146at2759"/>
<dbReference type="InterPro" id="IPR000816">
    <property type="entry name" value="Peptidase_C15"/>
</dbReference>
<evidence type="ECO:0000256" key="2">
    <source>
        <dbReference type="ARBA" id="ARBA00022490"/>
    </source>
</evidence>
<gene>
    <name evidence="8" type="primary">LOC108667796</name>
</gene>
<feature type="compositionally biased region" description="Polar residues" evidence="6">
    <location>
        <begin position="256"/>
        <end position="267"/>
    </location>
</feature>
<evidence type="ECO:0000313" key="7">
    <source>
        <dbReference type="Proteomes" id="UP000694843"/>
    </source>
</evidence>
<feature type="region of interest" description="Disordered" evidence="6">
    <location>
        <begin position="243"/>
        <end position="289"/>
    </location>
</feature>
<protein>
    <submittedName>
        <fullName evidence="8">Pyroglutamyl-peptidase 1</fullName>
    </submittedName>
</protein>
<dbReference type="KEGG" id="hazt:108667796"/>
<organism evidence="7 8">
    <name type="scientific">Hyalella azteca</name>
    <name type="common">Amphipod</name>
    <dbReference type="NCBI Taxonomy" id="294128"/>
    <lineage>
        <taxon>Eukaryota</taxon>
        <taxon>Metazoa</taxon>
        <taxon>Ecdysozoa</taxon>
        <taxon>Arthropoda</taxon>
        <taxon>Crustacea</taxon>
        <taxon>Multicrustacea</taxon>
        <taxon>Malacostraca</taxon>
        <taxon>Eumalacostraca</taxon>
        <taxon>Peracarida</taxon>
        <taxon>Amphipoda</taxon>
        <taxon>Senticaudata</taxon>
        <taxon>Talitrida</taxon>
        <taxon>Talitroidea</taxon>
        <taxon>Hyalellidae</taxon>
        <taxon>Hyalella</taxon>
    </lineage>
</organism>
<keyword evidence="3" id="KW-0645">Protease</keyword>
<dbReference type="PANTHER" id="PTHR23402:SF1">
    <property type="entry name" value="PYROGLUTAMYL-PEPTIDASE I"/>
    <property type="match status" value="1"/>
</dbReference>
<dbReference type="Proteomes" id="UP000694843">
    <property type="component" value="Unplaced"/>
</dbReference>
<dbReference type="AlphaFoldDB" id="A0A8B7N9F8"/>
<dbReference type="InterPro" id="IPR016125">
    <property type="entry name" value="Peptidase_C15-like"/>
</dbReference>
<evidence type="ECO:0000256" key="5">
    <source>
        <dbReference type="ARBA" id="ARBA00022807"/>
    </source>
</evidence>
<proteinExistence type="inferred from homology"/>
<sequence>MNSSQNNLDEKPVIYLTGFGPFGGYKVNASDAAVSLVEKTNLAHELGVELVCETLEVDYCSARKILPQRWTQLKPKLVVHVGVAGHASKLTLEEQAGNDGYTCLDIKHTCPQDHCCIPGGKDILMTNLPLKDVARDINQNVSLQLKCELSQDPGKYLCSFVYYTSLNQDASRSIFIHVPPLEVCSAEITAKALAQAIRLLYRTVQVADATTNIVSAQESVNGNTRPVENDCVNNPRLIDTERNTSFQEQEEGPAGTATSRVLPTSNDAKPAGEIGDGALEMSKLNLTGD</sequence>
<dbReference type="GeneID" id="108667796"/>
<dbReference type="GO" id="GO:0006508">
    <property type="term" value="P:proteolysis"/>
    <property type="evidence" value="ECO:0007669"/>
    <property type="project" value="UniProtKB-KW"/>
</dbReference>
<keyword evidence="5" id="KW-0788">Thiol protease</keyword>
<evidence type="ECO:0000313" key="8">
    <source>
        <dbReference type="RefSeq" id="XP_018010355.1"/>
    </source>
</evidence>
<name>A0A8B7N9F8_HYAAZ</name>
<dbReference type="InterPro" id="IPR036440">
    <property type="entry name" value="Peptidase_C15-like_sf"/>
</dbReference>
<dbReference type="OMA" id="KQITAMD"/>
<evidence type="ECO:0000256" key="1">
    <source>
        <dbReference type="ARBA" id="ARBA00006641"/>
    </source>
</evidence>
<keyword evidence="7" id="KW-1185">Reference proteome</keyword>